<evidence type="ECO:0000256" key="9">
    <source>
        <dbReference type="ARBA" id="ARBA00023125"/>
    </source>
</evidence>
<feature type="site" description="Cleavage; by autolysis" evidence="13">
    <location>
        <begin position="108"/>
        <end position="109"/>
    </location>
</feature>
<dbReference type="FunFam" id="1.10.10.10:FF:000009">
    <property type="entry name" value="LexA repressor"/>
    <property type="match status" value="1"/>
</dbReference>
<keyword evidence="6 13" id="KW-0378">Hydrolase</keyword>
<keyword evidence="12 13" id="KW-0742">SOS response</keyword>
<organism evidence="17 18">
    <name type="scientific">Caballeronia cordobensis</name>
    <name type="common">Burkholderia cordobensis</name>
    <dbReference type="NCBI Taxonomy" id="1353886"/>
    <lineage>
        <taxon>Bacteria</taxon>
        <taxon>Pseudomonadati</taxon>
        <taxon>Pseudomonadota</taxon>
        <taxon>Betaproteobacteria</taxon>
        <taxon>Burkholderiales</taxon>
        <taxon>Burkholderiaceae</taxon>
        <taxon>Caballeronia</taxon>
    </lineage>
</organism>
<keyword evidence="5 13" id="KW-0227">DNA damage</keyword>
<dbReference type="EC" id="3.4.21.88" evidence="13"/>
<dbReference type="GO" id="GO:0006260">
    <property type="term" value="P:DNA replication"/>
    <property type="evidence" value="ECO:0007669"/>
    <property type="project" value="UniProtKB-UniRule"/>
</dbReference>
<evidence type="ECO:0000256" key="10">
    <source>
        <dbReference type="ARBA" id="ARBA00023163"/>
    </source>
</evidence>
<dbReference type="InterPro" id="IPR036286">
    <property type="entry name" value="LexA/Signal_pep-like_sf"/>
</dbReference>
<dbReference type="SUPFAM" id="SSF46785">
    <property type="entry name" value="Winged helix' DNA-binding domain"/>
    <property type="match status" value="1"/>
</dbReference>
<keyword evidence="8 13" id="KW-0805">Transcription regulation</keyword>
<dbReference type="InterPro" id="IPR036388">
    <property type="entry name" value="WH-like_DNA-bd_sf"/>
</dbReference>
<dbReference type="PANTHER" id="PTHR33516">
    <property type="entry name" value="LEXA REPRESSOR"/>
    <property type="match status" value="1"/>
</dbReference>
<reference evidence="18" key="1">
    <citation type="submission" date="2016-01" db="EMBL/GenBank/DDBJ databases">
        <authorList>
            <person name="Peeters C."/>
        </authorList>
    </citation>
    <scope>NUCLEOTIDE SEQUENCE [LARGE SCALE GENOMIC DNA]</scope>
</reference>
<evidence type="ECO:0000256" key="7">
    <source>
        <dbReference type="ARBA" id="ARBA00022813"/>
    </source>
</evidence>
<keyword evidence="7 13" id="KW-0068">Autocatalytic cleavage</keyword>
<evidence type="ECO:0000256" key="11">
    <source>
        <dbReference type="ARBA" id="ARBA00023204"/>
    </source>
</evidence>
<dbReference type="InterPro" id="IPR006197">
    <property type="entry name" value="Peptidase_S24_LexA"/>
</dbReference>
<dbReference type="AlphaFoldDB" id="A0A158FT63"/>
<dbReference type="InterPro" id="IPR039418">
    <property type="entry name" value="LexA-like"/>
</dbReference>
<comment type="similarity">
    <text evidence="1 13 14">Belongs to the peptidase S24 family.</text>
</comment>
<keyword evidence="4 13" id="KW-0235">DNA replication</keyword>
<evidence type="ECO:0000256" key="6">
    <source>
        <dbReference type="ARBA" id="ARBA00022801"/>
    </source>
</evidence>
<dbReference type="GO" id="GO:0003677">
    <property type="term" value="F:DNA binding"/>
    <property type="evidence" value="ECO:0007669"/>
    <property type="project" value="UniProtKB-UniRule"/>
</dbReference>
<dbReference type="PRINTS" id="PR00726">
    <property type="entry name" value="LEXASERPTASE"/>
</dbReference>
<proteinExistence type="inferred from homology"/>
<dbReference type="Pfam" id="PF00717">
    <property type="entry name" value="Peptidase_S24"/>
    <property type="match status" value="1"/>
</dbReference>
<dbReference type="HAMAP" id="MF_00015">
    <property type="entry name" value="LexA"/>
    <property type="match status" value="1"/>
</dbReference>
<dbReference type="Pfam" id="PF01726">
    <property type="entry name" value="LexA_DNA_bind"/>
    <property type="match status" value="1"/>
</dbReference>
<keyword evidence="10 13" id="KW-0804">Transcription</keyword>
<dbReference type="PANTHER" id="PTHR33516:SF2">
    <property type="entry name" value="LEXA REPRESSOR-RELATED"/>
    <property type="match status" value="1"/>
</dbReference>
<dbReference type="GO" id="GO:0004252">
    <property type="term" value="F:serine-type endopeptidase activity"/>
    <property type="evidence" value="ECO:0007669"/>
    <property type="project" value="UniProtKB-UniRule"/>
</dbReference>
<dbReference type="SUPFAM" id="SSF51306">
    <property type="entry name" value="LexA/Signal peptidase"/>
    <property type="match status" value="1"/>
</dbReference>
<dbReference type="GO" id="GO:0006281">
    <property type="term" value="P:DNA repair"/>
    <property type="evidence" value="ECO:0007669"/>
    <property type="project" value="UniProtKB-UniRule"/>
</dbReference>
<name>A0A158FT63_CABCO</name>
<evidence type="ECO:0000256" key="1">
    <source>
        <dbReference type="ARBA" id="ARBA00007484"/>
    </source>
</evidence>
<evidence type="ECO:0000256" key="8">
    <source>
        <dbReference type="ARBA" id="ARBA00023015"/>
    </source>
</evidence>
<evidence type="ECO:0000256" key="2">
    <source>
        <dbReference type="ARBA" id="ARBA00011738"/>
    </source>
</evidence>
<dbReference type="FunFam" id="2.10.109.10:FF:000001">
    <property type="entry name" value="LexA repressor"/>
    <property type="match status" value="1"/>
</dbReference>
<accession>A0A158FT63</accession>
<feature type="domain" description="Peptidase S24/S26A/S26B/S26C" evidence="15">
    <location>
        <begin position="101"/>
        <end position="216"/>
    </location>
</feature>
<evidence type="ECO:0000256" key="12">
    <source>
        <dbReference type="ARBA" id="ARBA00023236"/>
    </source>
</evidence>
<dbReference type="Proteomes" id="UP000054740">
    <property type="component" value="Unassembled WGS sequence"/>
</dbReference>
<dbReference type="GO" id="GO:0009432">
    <property type="term" value="P:SOS response"/>
    <property type="evidence" value="ECO:0007669"/>
    <property type="project" value="UniProtKB-UniRule"/>
</dbReference>
<dbReference type="RefSeq" id="WP_053568037.1">
    <property type="nucleotide sequence ID" value="NZ_FCNY02000002.1"/>
</dbReference>
<keyword evidence="11 13" id="KW-0234">DNA repair</keyword>
<keyword evidence="18" id="KW-1185">Reference proteome</keyword>
<sequence length="225" mass="24598">MTRTSKLTARQQQVFELIQRAIDRTGFPPTRAEIAAELGFSSANSAEEHLRALARKGVIELAAGSSRGIRLLGDASRLDRAEDLPHQFTLPHQSIMQLSLPLVGRVAAGSPILAQEHISQHYACDPALFSSKPDYLLKVRGLSMRDAGILDGDLLAVQKRNEAKDGQIVVARLGDDVTVKRWKRRADGVELIAENPDYENIFVRSGSSDFALEGIAVGLIRSGEF</sequence>
<evidence type="ECO:0000256" key="13">
    <source>
        <dbReference type="HAMAP-Rule" id="MF_00015"/>
    </source>
</evidence>
<comment type="subunit">
    <text evidence="2 13">Homodimer.</text>
</comment>
<comment type="catalytic activity">
    <reaction evidence="13">
        <text>Hydrolysis of Ala-|-Gly bond in repressor LexA.</text>
        <dbReference type="EC" id="3.4.21.88"/>
    </reaction>
</comment>
<feature type="domain" description="LexA repressor DNA-binding" evidence="16">
    <location>
        <begin position="5"/>
        <end position="68"/>
    </location>
</feature>
<dbReference type="GO" id="GO:0006508">
    <property type="term" value="P:proteolysis"/>
    <property type="evidence" value="ECO:0007669"/>
    <property type="project" value="InterPro"/>
</dbReference>
<dbReference type="NCBIfam" id="TIGR00498">
    <property type="entry name" value="lexA"/>
    <property type="match status" value="1"/>
</dbReference>
<feature type="DNA-binding region" description="H-T-H motif" evidence="13">
    <location>
        <begin position="31"/>
        <end position="51"/>
    </location>
</feature>
<protein>
    <recommendedName>
        <fullName evidence="13">LexA repressor</fullName>
        <ecNumber evidence="13">3.4.21.88</ecNumber>
    </recommendedName>
</protein>
<dbReference type="InterPro" id="IPR050077">
    <property type="entry name" value="LexA_repressor"/>
</dbReference>
<evidence type="ECO:0000256" key="4">
    <source>
        <dbReference type="ARBA" id="ARBA00022705"/>
    </source>
</evidence>
<dbReference type="Gene3D" id="2.10.109.10">
    <property type="entry name" value="Umud Fragment, subunit A"/>
    <property type="match status" value="1"/>
</dbReference>
<gene>
    <name evidence="13" type="primary">lexA</name>
    <name evidence="17" type="ORF">AWB70_01243</name>
</gene>
<evidence type="ECO:0000256" key="14">
    <source>
        <dbReference type="RuleBase" id="RU003991"/>
    </source>
</evidence>
<keyword evidence="9 13" id="KW-0238">DNA-binding</keyword>
<dbReference type="InterPro" id="IPR006199">
    <property type="entry name" value="LexA_DNA-bd_dom"/>
</dbReference>
<keyword evidence="3 13" id="KW-0678">Repressor</keyword>
<evidence type="ECO:0000313" key="17">
    <source>
        <dbReference type="EMBL" id="SAL22813.1"/>
    </source>
</evidence>
<evidence type="ECO:0000259" key="15">
    <source>
        <dbReference type="Pfam" id="PF00717"/>
    </source>
</evidence>
<evidence type="ECO:0000313" key="18">
    <source>
        <dbReference type="Proteomes" id="UP000054740"/>
    </source>
</evidence>
<dbReference type="GO" id="GO:0045892">
    <property type="term" value="P:negative regulation of DNA-templated transcription"/>
    <property type="evidence" value="ECO:0007669"/>
    <property type="project" value="UniProtKB-UniRule"/>
</dbReference>
<dbReference type="EMBL" id="FCNY02000002">
    <property type="protein sequence ID" value="SAL22813.1"/>
    <property type="molecule type" value="Genomic_DNA"/>
</dbReference>
<dbReference type="Gene3D" id="1.10.10.10">
    <property type="entry name" value="Winged helix-like DNA-binding domain superfamily/Winged helix DNA-binding domain"/>
    <property type="match status" value="1"/>
</dbReference>
<feature type="active site" description="For autocatalytic cleavage activity" evidence="13">
    <location>
        <position position="180"/>
    </location>
</feature>
<comment type="function">
    <text evidence="13">Represses a number of genes involved in the response to DNA damage (SOS response), including recA and lexA. In the presence of single-stranded DNA, RecA interacts with LexA causing an autocatalytic cleavage which disrupts the DNA-binding part of LexA, leading to derepression of the SOS regulon and eventually DNA repair.</text>
</comment>
<feature type="active site" description="For autocatalytic cleavage activity" evidence="13">
    <location>
        <position position="143"/>
    </location>
</feature>
<evidence type="ECO:0000256" key="5">
    <source>
        <dbReference type="ARBA" id="ARBA00022763"/>
    </source>
</evidence>
<evidence type="ECO:0000259" key="16">
    <source>
        <dbReference type="Pfam" id="PF01726"/>
    </source>
</evidence>
<dbReference type="InterPro" id="IPR036390">
    <property type="entry name" value="WH_DNA-bd_sf"/>
</dbReference>
<dbReference type="CDD" id="cd06529">
    <property type="entry name" value="S24_LexA-like"/>
    <property type="match status" value="1"/>
</dbReference>
<dbReference type="InterPro" id="IPR015927">
    <property type="entry name" value="Peptidase_S24_S26A/B/C"/>
</dbReference>
<dbReference type="InterPro" id="IPR006200">
    <property type="entry name" value="LexA"/>
</dbReference>
<evidence type="ECO:0000256" key="3">
    <source>
        <dbReference type="ARBA" id="ARBA00022491"/>
    </source>
</evidence>